<gene>
    <name evidence="2" type="ORF">Q4521_20835</name>
</gene>
<feature type="transmembrane region" description="Helical" evidence="1">
    <location>
        <begin position="29"/>
        <end position="52"/>
    </location>
</feature>
<evidence type="ECO:0008006" key="4">
    <source>
        <dbReference type="Google" id="ProtNLM"/>
    </source>
</evidence>
<feature type="transmembrane region" description="Helical" evidence="1">
    <location>
        <begin position="64"/>
        <end position="84"/>
    </location>
</feature>
<evidence type="ECO:0000313" key="3">
    <source>
        <dbReference type="Proteomes" id="UP001169760"/>
    </source>
</evidence>
<keyword evidence="1" id="KW-0472">Membrane</keyword>
<sequence>LTLFLLYLLFTIVFFLGIKGKIFILSNKILIFIGSISYSLYLLHQNIGYVIINKGYVLGVNPLISILFALIIVIIISYISFRFVEVPSSKLIKKYYHSFDFNITSIPQLIRNKRNDDSA</sequence>
<keyword evidence="1" id="KW-1133">Transmembrane helix</keyword>
<evidence type="ECO:0000313" key="2">
    <source>
        <dbReference type="EMBL" id="MDO6424942.1"/>
    </source>
</evidence>
<dbReference type="GO" id="GO:0016020">
    <property type="term" value="C:membrane"/>
    <property type="evidence" value="ECO:0007669"/>
    <property type="project" value="TreeGrafter"/>
</dbReference>
<proteinExistence type="predicted"/>
<dbReference type="RefSeq" id="WP_303494247.1">
    <property type="nucleotide sequence ID" value="NZ_JAUOPB010000051.1"/>
</dbReference>
<organism evidence="2 3">
    <name type="scientific">Saccharophagus degradans</name>
    <dbReference type="NCBI Taxonomy" id="86304"/>
    <lineage>
        <taxon>Bacteria</taxon>
        <taxon>Pseudomonadati</taxon>
        <taxon>Pseudomonadota</taxon>
        <taxon>Gammaproteobacteria</taxon>
        <taxon>Cellvibrionales</taxon>
        <taxon>Cellvibrionaceae</taxon>
        <taxon>Saccharophagus</taxon>
    </lineage>
</organism>
<reference evidence="2" key="1">
    <citation type="submission" date="2023-07" db="EMBL/GenBank/DDBJ databases">
        <title>Genome content predicts the carbon catabolic preferences of heterotrophic bacteria.</title>
        <authorList>
            <person name="Gralka M."/>
        </authorList>
    </citation>
    <scope>NUCLEOTIDE SEQUENCE</scope>
    <source>
        <strain evidence="2">I3M17_2</strain>
    </source>
</reference>
<accession>A0AAW7XDK9</accession>
<feature type="non-terminal residue" evidence="2">
    <location>
        <position position="1"/>
    </location>
</feature>
<dbReference type="PANTHER" id="PTHR23028">
    <property type="entry name" value="ACETYLTRANSFERASE"/>
    <property type="match status" value="1"/>
</dbReference>
<dbReference type="AlphaFoldDB" id="A0AAW7XDK9"/>
<dbReference type="PANTHER" id="PTHR23028:SF53">
    <property type="entry name" value="ACYL_TRANSF_3 DOMAIN-CONTAINING PROTEIN"/>
    <property type="match status" value="1"/>
</dbReference>
<dbReference type="Proteomes" id="UP001169760">
    <property type="component" value="Unassembled WGS sequence"/>
</dbReference>
<dbReference type="InterPro" id="IPR050879">
    <property type="entry name" value="Acyltransferase_3"/>
</dbReference>
<feature type="transmembrane region" description="Helical" evidence="1">
    <location>
        <begin position="6"/>
        <end position="24"/>
    </location>
</feature>
<protein>
    <recommendedName>
        <fullName evidence="4">Acyltransferase</fullName>
    </recommendedName>
</protein>
<keyword evidence="1" id="KW-0812">Transmembrane</keyword>
<dbReference type="GO" id="GO:0000271">
    <property type="term" value="P:polysaccharide biosynthetic process"/>
    <property type="evidence" value="ECO:0007669"/>
    <property type="project" value="TreeGrafter"/>
</dbReference>
<evidence type="ECO:0000256" key="1">
    <source>
        <dbReference type="SAM" id="Phobius"/>
    </source>
</evidence>
<comment type="caution">
    <text evidence="2">The sequence shown here is derived from an EMBL/GenBank/DDBJ whole genome shotgun (WGS) entry which is preliminary data.</text>
</comment>
<name>A0AAW7XDK9_9GAMM</name>
<dbReference type="EMBL" id="JAUOPB010000051">
    <property type="protein sequence ID" value="MDO6424942.1"/>
    <property type="molecule type" value="Genomic_DNA"/>
</dbReference>